<gene>
    <name evidence="4" type="ORF">U27_00028</name>
</gene>
<evidence type="ECO:0000313" key="4">
    <source>
        <dbReference type="EMBL" id="GAK60137.1"/>
    </source>
</evidence>
<feature type="transmembrane region" description="Helical" evidence="3">
    <location>
        <begin position="789"/>
        <end position="811"/>
    </location>
</feature>
<dbReference type="AlphaFoldDB" id="A0A081C6D2"/>
<name>A0A081C6D2_VECG1</name>
<dbReference type="STRING" id="1499967.U27_00028"/>
<dbReference type="HOGENOM" id="CLU_016843_0_0_0"/>
<dbReference type="Pfam" id="PF13584">
    <property type="entry name" value="BatD"/>
    <property type="match status" value="2"/>
</dbReference>
<keyword evidence="3" id="KW-1133">Transmembrane helix</keyword>
<feature type="region of interest" description="Disordered" evidence="2">
    <location>
        <begin position="136"/>
        <end position="158"/>
    </location>
</feature>
<keyword evidence="3" id="KW-0472">Membrane</keyword>
<evidence type="ECO:0000256" key="3">
    <source>
        <dbReference type="SAM" id="Phobius"/>
    </source>
</evidence>
<accession>A0A081C6D2</accession>
<keyword evidence="1" id="KW-0802">TPR repeat</keyword>
<keyword evidence="3" id="KW-0812">Transmembrane</keyword>
<reference evidence="4" key="1">
    <citation type="journal article" date="2015" name="PeerJ">
        <title>First genomic representation of candidate bacterial phylum KSB3 points to enhanced environmental sensing as a trigger of wastewater bulking.</title>
        <authorList>
            <person name="Sekiguchi Y."/>
            <person name="Ohashi A."/>
            <person name="Parks D.H."/>
            <person name="Yamauchi T."/>
            <person name="Tyson G.W."/>
            <person name="Hugenholtz P."/>
        </authorList>
    </citation>
    <scope>NUCLEOTIDE SEQUENCE [LARGE SCALE GENOMIC DNA]</scope>
</reference>
<dbReference type="InterPro" id="IPR011990">
    <property type="entry name" value="TPR-like_helical_dom_sf"/>
</dbReference>
<dbReference type="SMART" id="SM00028">
    <property type="entry name" value="TPR"/>
    <property type="match status" value="2"/>
</dbReference>
<feature type="repeat" description="TPR" evidence="1">
    <location>
        <begin position="685"/>
        <end position="718"/>
    </location>
</feature>
<feature type="transmembrane region" description="Helical" evidence="3">
    <location>
        <begin position="470"/>
        <end position="489"/>
    </location>
</feature>
<dbReference type="InterPro" id="IPR019734">
    <property type="entry name" value="TPR_rpt"/>
</dbReference>
<dbReference type="EMBL" id="DF820472">
    <property type="protein sequence ID" value="GAK60137.1"/>
    <property type="molecule type" value="Genomic_DNA"/>
</dbReference>
<keyword evidence="5" id="KW-1185">Reference proteome</keyword>
<evidence type="ECO:0000313" key="5">
    <source>
        <dbReference type="Proteomes" id="UP000030661"/>
    </source>
</evidence>
<dbReference type="eggNOG" id="COG0457">
    <property type="taxonomic scope" value="Bacteria"/>
</dbReference>
<evidence type="ECO:0000256" key="1">
    <source>
        <dbReference type="PROSITE-ProRule" id="PRU00339"/>
    </source>
</evidence>
<protein>
    <submittedName>
        <fullName evidence="4">Uncharacterized protein</fullName>
    </submittedName>
</protein>
<sequence length="882" mass="99547">MKSSRLHGFWFGATIILLLANAVHAGVFTFKADVDKTRMAFEDVLVLSFIISGDNMVTDLRPELPDLKKDFDVLRGPNQSSSISIINGKYTSSISYQYMLSPKNTGTLEIGSATLNYEGKTYTTDPIKVEVVKGAAPDQTPQGPSQQGQGSPQQTEQPEVFLKAEVDKETAYIGEQITVSFYLYTQVNISGYDISQQPQFTGFWVEELQTPSPPKLQYVALNGQQYGVALMKKTALFPTTSGEVTIDPLVMTLAVRTRSRARAWSNDPFNQLFDDPFFGGTQEVIRKTQPLVLKILPLPEENRPATFNGDVGSYSMSVTTSAQKVTQDEPITLTVKIQGSGNIKTIKEPVITLPEAFKRYDTQITENPFPLQEPLQGEKIFETVIIPSQDGEFQIAPVQFSYFDPQRQTYQTLHSEPIHLVVLPKAQAETPVERLITTKEEVKLLGQDIRFIKTNMPRLTDQRGSWHQSGMFLLLHIVPILAIIAAFGYKHYRDTYMRDERYVRQKRANKQSKTRLKTAGQLMQQGNSKAFYAEISNILRQYLGDKLNLPPAGISGEISQILIEQGLDEDSAQLLKNCLEQCDYARFAPIDASNKDMQTMLEHVEAIISQVERLNGLKPLKTMRVPLSVLLVFACTSIVVSSRVWCATSSVEELFQQGNAFYEQENYQEAIARYRGILTSGIENGYVYYNLGNALLKSQKIGEAILNYERARRLLPRDEDVAFNLQYARALTLDKMEQESDGKILEMLKQMREAFTPDEVGFVMLFFFLLLSLLMIMGIFASRQWRKRLLYIGALPALFWIVSGILFMSIASHYSSTTEAILLAPQVEAKTGPGEGYSAVFAIHEGARVRIQRERLDWVEIQLPNKVIGWVMRKDLERIHPQ</sequence>
<dbReference type="PANTHER" id="PTHR40940">
    <property type="entry name" value="PROTEIN BATD-RELATED"/>
    <property type="match status" value="1"/>
</dbReference>
<feature type="compositionally biased region" description="Low complexity" evidence="2">
    <location>
        <begin position="139"/>
        <end position="158"/>
    </location>
</feature>
<feature type="transmembrane region" description="Helical" evidence="3">
    <location>
        <begin position="760"/>
        <end position="782"/>
    </location>
</feature>
<proteinExistence type="predicted"/>
<feature type="transmembrane region" description="Helical" evidence="3">
    <location>
        <begin position="625"/>
        <end position="645"/>
    </location>
</feature>
<organism evidence="4">
    <name type="scientific">Vecturithrix granuli</name>
    <dbReference type="NCBI Taxonomy" id="1499967"/>
    <lineage>
        <taxon>Bacteria</taxon>
        <taxon>Candidatus Moduliflexota</taxon>
        <taxon>Candidatus Vecturitrichia</taxon>
        <taxon>Candidatus Vecturitrichales</taxon>
        <taxon>Candidatus Vecturitrichaceae</taxon>
        <taxon>Candidatus Vecturithrix</taxon>
    </lineage>
</organism>
<dbReference type="Gene3D" id="1.25.40.10">
    <property type="entry name" value="Tetratricopeptide repeat domain"/>
    <property type="match status" value="1"/>
</dbReference>
<dbReference type="Proteomes" id="UP000030661">
    <property type="component" value="Unassembled WGS sequence"/>
</dbReference>
<dbReference type="PANTHER" id="PTHR40940:SF2">
    <property type="entry name" value="BATD"/>
    <property type="match status" value="1"/>
</dbReference>
<dbReference type="PROSITE" id="PS50005">
    <property type="entry name" value="TPR"/>
    <property type="match status" value="1"/>
</dbReference>
<evidence type="ECO:0000256" key="2">
    <source>
        <dbReference type="SAM" id="MobiDB-lite"/>
    </source>
</evidence>
<dbReference type="Gene3D" id="2.30.30.40">
    <property type="entry name" value="SH3 Domains"/>
    <property type="match status" value="1"/>
</dbReference>
<dbReference type="SUPFAM" id="SSF48452">
    <property type="entry name" value="TPR-like"/>
    <property type="match status" value="1"/>
</dbReference>
<dbReference type="InterPro" id="IPR025738">
    <property type="entry name" value="BatD"/>
</dbReference>